<reference evidence="2 3" key="1">
    <citation type="journal article" date="2017" name="Sci. Rep.">
        <title>Revealing the Saline Adaptation Strategies of the Halophilic Bacterium Halomonas beimenensis through High-throughput Omics and Transposon Mutagenesis Approaches.</title>
        <authorList>
            <person name="Chen Y.H."/>
            <person name="Lin S.S."/>
            <person name="Shyu Y.T."/>
        </authorList>
    </citation>
    <scope>NUCLEOTIDE SEQUENCE [LARGE SCALE GENOMIC DNA]</scope>
    <source>
        <strain evidence="2 3">NTU-111</strain>
    </source>
</reference>
<evidence type="ECO:0000313" key="3">
    <source>
        <dbReference type="Proteomes" id="UP000219993"/>
    </source>
</evidence>
<dbReference type="OrthoDB" id="6183803at2"/>
<dbReference type="KEGG" id="hbe:BEI_1503"/>
<evidence type="ECO:0008006" key="4">
    <source>
        <dbReference type="Google" id="ProtNLM"/>
    </source>
</evidence>
<dbReference type="Proteomes" id="UP000219993">
    <property type="component" value="Chromosome"/>
</dbReference>
<gene>
    <name evidence="2" type="ORF">BEI_1503</name>
</gene>
<evidence type="ECO:0000313" key="2">
    <source>
        <dbReference type="EMBL" id="ATJ82490.1"/>
    </source>
</evidence>
<keyword evidence="3" id="KW-1185">Reference proteome</keyword>
<organism evidence="2 3">
    <name type="scientific">Halomonas beimenensis</name>
    <dbReference type="NCBI Taxonomy" id="475662"/>
    <lineage>
        <taxon>Bacteria</taxon>
        <taxon>Pseudomonadati</taxon>
        <taxon>Pseudomonadota</taxon>
        <taxon>Gammaproteobacteria</taxon>
        <taxon>Oceanospirillales</taxon>
        <taxon>Halomonadaceae</taxon>
        <taxon>Halomonas</taxon>
    </lineage>
</organism>
<sequence>MAASGVLGLLWGYAPWWMSLAGAGVLAGVVLDAARRRPRGELRLMPRPRSAPDWAWRERAGDDWREVSLSCDYLGPWLVGLRLDGRRLWLWPDSSDADSLRVLRRALNTLP</sequence>
<evidence type="ECO:0000256" key="1">
    <source>
        <dbReference type="SAM" id="Phobius"/>
    </source>
</evidence>
<keyword evidence="1" id="KW-1133">Transmembrane helix</keyword>
<dbReference type="EMBL" id="CP021435">
    <property type="protein sequence ID" value="ATJ82490.1"/>
    <property type="molecule type" value="Genomic_DNA"/>
</dbReference>
<dbReference type="AlphaFoldDB" id="A0A291P6I0"/>
<feature type="transmembrane region" description="Helical" evidence="1">
    <location>
        <begin position="16"/>
        <end position="34"/>
    </location>
</feature>
<protein>
    <recommendedName>
        <fullName evidence="4">Toxin CptA</fullName>
    </recommendedName>
</protein>
<accession>A0A291P6I0</accession>
<proteinExistence type="predicted"/>
<keyword evidence="1" id="KW-0812">Transmembrane</keyword>
<name>A0A291P6I0_9GAMM</name>
<keyword evidence="1" id="KW-0472">Membrane</keyword>
<dbReference type="RefSeq" id="WP_097788929.1">
    <property type="nucleotide sequence ID" value="NZ_CP021435.1"/>
</dbReference>